<dbReference type="EMBL" id="JAWWNJ010000029">
    <property type="protein sequence ID" value="KAK7027812.1"/>
    <property type="molecule type" value="Genomic_DNA"/>
</dbReference>
<accession>A0AAW0BPD3</accession>
<evidence type="ECO:0000256" key="2">
    <source>
        <dbReference type="SAM" id="MobiDB-lite"/>
    </source>
</evidence>
<reference evidence="3 4" key="1">
    <citation type="journal article" date="2024" name="J Genomics">
        <title>Draft genome sequencing and assembly of Favolaschia claudopus CIRM-BRFM 2984 isolated from oak limbs.</title>
        <authorList>
            <person name="Navarro D."/>
            <person name="Drula E."/>
            <person name="Chaduli D."/>
            <person name="Cazenave R."/>
            <person name="Ahrendt S."/>
            <person name="Wang J."/>
            <person name="Lipzen A."/>
            <person name="Daum C."/>
            <person name="Barry K."/>
            <person name="Grigoriev I.V."/>
            <person name="Favel A."/>
            <person name="Rosso M.N."/>
            <person name="Martin F."/>
        </authorList>
    </citation>
    <scope>NUCLEOTIDE SEQUENCE [LARGE SCALE GENOMIC DNA]</scope>
    <source>
        <strain evidence="3 4">CIRM-BRFM 2984</strain>
    </source>
</reference>
<name>A0AAW0BPD3_9AGAR</name>
<protein>
    <submittedName>
        <fullName evidence="3">Uncharacterized protein</fullName>
    </submittedName>
</protein>
<organism evidence="3 4">
    <name type="scientific">Favolaschia claudopus</name>
    <dbReference type="NCBI Taxonomy" id="2862362"/>
    <lineage>
        <taxon>Eukaryota</taxon>
        <taxon>Fungi</taxon>
        <taxon>Dikarya</taxon>
        <taxon>Basidiomycota</taxon>
        <taxon>Agaricomycotina</taxon>
        <taxon>Agaricomycetes</taxon>
        <taxon>Agaricomycetidae</taxon>
        <taxon>Agaricales</taxon>
        <taxon>Marasmiineae</taxon>
        <taxon>Mycenaceae</taxon>
        <taxon>Favolaschia</taxon>
    </lineage>
</organism>
<keyword evidence="1" id="KW-0175">Coiled coil</keyword>
<feature type="region of interest" description="Disordered" evidence="2">
    <location>
        <begin position="400"/>
        <end position="435"/>
    </location>
</feature>
<feature type="coiled-coil region" evidence="1">
    <location>
        <begin position="22"/>
        <end position="80"/>
    </location>
</feature>
<evidence type="ECO:0000313" key="4">
    <source>
        <dbReference type="Proteomes" id="UP001362999"/>
    </source>
</evidence>
<dbReference type="Proteomes" id="UP001362999">
    <property type="component" value="Unassembled WGS sequence"/>
</dbReference>
<keyword evidence="4" id="KW-1185">Reference proteome</keyword>
<proteinExistence type="predicted"/>
<feature type="region of interest" description="Disordered" evidence="2">
    <location>
        <begin position="88"/>
        <end position="111"/>
    </location>
</feature>
<comment type="caution">
    <text evidence="3">The sequence shown here is derived from an EMBL/GenBank/DDBJ whole genome shotgun (WGS) entry which is preliminary data.</text>
</comment>
<feature type="coiled-coil region" evidence="1">
    <location>
        <begin position="112"/>
        <end position="281"/>
    </location>
</feature>
<evidence type="ECO:0000256" key="1">
    <source>
        <dbReference type="SAM" id="Coils"/>
    </source>
</evidence>
<evidence type="ECO:0000313" key="3">
    <source>
        <dbReference type="EMBL" id="KAK7027812.1"/>
    </source>
</evidence>
<sequence length="435" mass="48801">MVKAESDADNVANDISFLVKYLDNSRARVSQLEKELSESRHSSLSASAGVEKIAQLEADKVELARQLSVLEDKLRVKTEKQPATLAKKEEDVEVTMRRTSISRSSREPNTVLAETRAKLKEERQSYQALQIKYTELEGRVKEGEAIAAKALRERYETEEALEKIRSECATVDEERKILLRSSAEQDARTGALKAKLSQLKAEFKEEKNEKDELKQTLQEMIELVESLQAEYVYLPQKAEVAEMLEKSAKELKESQNARMELEEQNAALERLVSEKNEQELAEMAEAMVRYKAFMSKLPGPEKPSPFYPSQLEPVCDFGTNLHAYLAQDVTAEFSSHPTNAFQSQVDIVEAALGFRRPKHFKNILGKCFPDGNVKVTATGLQCVGFNTQLYTSLRHKLVNERKNTGKGGAQKRKTGGDDSMGGKGEGRPVKIHKSG</sequence>
<dbReference type="AlphaFoldDB" id="A0AAW0BPD3"/>
<gene>
    <name evidence="3" type="ORF">R3P38DRAFT_3521027</name>
</gene>